<name>A0A9D5GWA7_PEA</name>
<evidence type="ECO:0000313" key="2">
    <source>
        <dbReference type="Proteomes" id="UP001058974"/>
    </source>
</evidence>
<dbReference type="Gramene" id="Psat01G0215800-T1">
    <property type="protein sequence ID" value="KAI5443404.1"/>
    <property type="gene ID" value="KIW84_012158"/>
</dbReference>
<dbReference type="PANTHER" id="PTHR35512">
    <property type="entry name" value="OS11G0550900 PROTEIN"/>
    <property type="match status" value="1"/>
</dbReference>
<gene>
    <name evidence="1" type="ORF">KIW84_012158</name>
</gene>
<evidence type="ECO:0000313" key="1">
    <source>
        <dbReference type="EMBL" id="KAI5443404.1"/>
    </source>
</evidence>
<accession>A0A9D5GWA7</accession>
<comment type="caution">
    <text evidence="1">The sequence shown here is derived from an EMBL/GenBank/DDBJ whole genome shotgun (WGS) entry which is preliminary data.</text>
</comment>
<organism evidence="1 2">
    <name type="scientific">Pisum sativum</name>
    <name type="common">Garden pea</name>
    <name type="synonym">Lathyrus oleraceus</name>
    <dbReference type="NCBI Taxonomy" id="3888"/>
    <lineage>
        <taxon>Eukaryota</taxon>
        <taxon>Viridiplantae</taxon>
        <taxon>Streptophyta</taxon>
        <taxon>Embryophyta</taxon>
        <taxon>Tracheophyta</taxon>
        <taxon>Spermatophyta</taxon>
        <taxon>Magnoliopsida</taxon>
        <taxon>eudicotyledons</taxon>
        <taxon>Gunneridae</taxon>
        <taxon>Pentapetalae</taxon>
        <taxon>rosids</taxon>
        <taxon>fabids</taxon>
        <taxon>Fabales</taxon>
        <taxon>Fabaceae</taxon>
        <taxon>Papilionoideae</taxon>
        <taxon>50 kb inversion clade</taxon>
        <taxon>NPAAA clade</taxon>
        <taxon>Hologalegina</taxon>
        <taxon>IRL clade</taxon>
        <taxon>Fabeae</taxon>
        <taxon>Lathyrus</taxon>
    </lineage>
</organism>
<dbReference type="EMBL" id="JAMSHJ010000001">
    <property type="protein sequence ID" value="KAI5443404.1"/>
    <property type="molecule type" value="Genomic_DNA"/>
</dbReference>
<keyword evidence="2" id="KW-1185">Reference proteome</keyword>
<dbReference type="PANTHER" id="PTHR35512:SF1">
    <property type="entry name" value="OS11G0550900 PROTEIN"/>
    <property type="match status" value="1"/>
</dbReference>
<proteinExistence type="predicted"/>
<sequence length="152" mass="16967">MVRGHLGSVIQQSQARQLHNKLRDMMAQVDAIQHEVRSLSFINPGPLTRRLDNLDQPSILNGGYANNRIPEGAGVNLSISSLTKDSTPLPSNSFNMQSKATTYARLAEAPSIKNVHWQVVLKLRRLKMVCSLLSCQFPLKVLDSYQIVVELM</sequence>
<dbReference type="AlphaFoldDB" id="A0A9D5GWA7"/>
<protein>
    <submittedName>
        <fullName evidence="1">Uncharacterized protein</fullName>
    </submittedName>
</protein>
<reference evidence="1 2" key="1">
    <citation type="journal article" date="2022" name="Nat. Genet.">
        <title>Improved pea reference genome and pan-genome highlight genomic features and evolutionary characteristics.</title>
        <authorList>
            <person name="Yang T."/>
            <person name="Liu R."/>
            <person name="Luo Y."/>
            <person name="Hu S."/>
            <person name="Wang D."/>
            <person name="Wang C."/>
            <person name="Pandey M.K."/>
            <person name="Ge S."/>
            <person name="Xu Q."/>
            <person name="Li N."/>
            <person name="Li G."/>
            <person name="Huang Y."/>
            <person name="Saxena R.K."/>
            <person name="Ji Y."/>
            <person name="Li M."/>
            <person name="Yan X."/>
            <person name="He Y."/>
            <person name="Liu Y."/>
            <person name="Wang X."/>
            <person name="Xiang C."/>
            <person name="Varshney R.K."/>
            <person name="Ding H."/>
            <person name="Gao S."/>
            <person name="Zong X."/>
        </authorList>
    </citation>
    <scope>NUCLEOTIDE SEQUENCE [LARGE SCALE GENOMIC DNA]</scope>
    <source>
        <strain evidence="1 2">cv. Zhongwan 6</strain>
    </source>
</reference>
<dbReference type="Proteomes" id="UP001058974">
    <property type="component" value="Chromosome 1"/>
</dbReference>